<dbReference type="GO" id="GO:0008237">
    <property type="term" value="F:metallopeptidase activity"/>
    <property type="evidence" value="ECO:0007669"/>
    <property type="project" value="UniProtKB-KW"/>
</dbReference>
<dbReference type="EMBL" id="SJPK01000003">
    <property type="protein sequence ID" value="TWT73167.1"/>
    <property type="molecule type" value="Genomic_DNA"/>
</dbReference>
<feature type="transmembrane region" description="Helical" evidence="12">
    <location>
        <begin position="133"/>
        <end position="153"/>
    </location>
</feature>
<evidence type="ECO:0000313" key="15">
    <source>
        <dbReference type="Proteomes" id="UP000318053"/>
    </source>
</evidence>
<comment type="similarity">
    <text evidence="3">Belongs to the peptidase M50B family.</text>
</comment>
<evidence type="ECO:0000256" key="9">
    <source>
        <dbReference type="ARBA" id="ARBA00022989"/>
    </source>
</evidence>
<keyword evidence="6" id="KW-0479">Metal-binding</keyword>
<evidence type="ECO:0000256" key="11">
    <source>
        <dbReference type="ARBA" id="ARBA00023136"/>
    </source>
</evidence>
<dbReference type="Pfam" id="PF02163">
    <property type="entry name" value="Peptidase_M50"/>
    <property type="match status" value="1"/>
</dbReference>
<sequence>MRYTPTEACANQGDLETSAIETSAAEPQADGDVRASRPPRIIAEVRKIETASTGGTAKLLLLLISLALFVGAGVLWWNVRMVLIVVTVLLFHEAGHYVAMRAFGYRNVKMFFVPFLGAAVSGRHFHISPWKQSLVYFAGPVPGILLALPLLAVGQAAQWQWMFELGAVGLVLNLLNLLPIIPLDGGWIVYRAILCRSPVLDLVARIAGIGLMFVFAVFFHSPMILLIAIPMMLWLPTTFRVASLIHRQRGQPIPPPVHDEIPGPAIELLDGKLQATPMSELPTPVRAAWIVKIYESLTVPPPNLIVTLAILTLYLGIILLGGLGGYAIFQSGNGLE</sequence>
<keyword evidence="5 12" id="KW-0812">Transmembrane</keyword>
<dbReference type="Proteomes" id="UP000318053">
    <property type="component" value="Unassembled WGS sequence"/>
</dbReference>
<proteinExistence type="inferred from homology"/>
<keyword evidence="10" id="KW-0482">Metalloprotease</keyword>
<dbReference type="GO" id="GO:0046872">
    <property type="term" value="F:metal ion binding"/>
    <property type="evidence" value="ECO:0007669"/>
    <property type="project" value="UniProtKB-KW"/>
</dbReference>
<evidence type="ECO:0000256" key="4">
    <source>
        <dbReference type="ARBA" id="ARBA00022670"/>
    </source>
</evidence>
<evidence type="ECO:0000256" key="10">
    <source>
        <dbReference type="ARBA" id="ARBA00023049"/>
    </source>
</evidence>
<feature type="transmembrane region" description="Helical" evidence="12">
    <location>
        <begin position="304"/>
        <end position="329"/>
    </location>
</feature>
<gene>
    <name evidence="14" type="ORF">CA85_16340</name>
</gene>
<dbReference type="InterPro" id="IPR008915">
    <property type="entry name" value="Peptidase_M50"/>
</dbReference>
<feature type="domain" description="Peptidase M50" evidence="13">
    <location>
        <begin position="82"/>
        <end position="155"/>
    </location>
</feature>
<dbReference type="PANTHER" id="PTHR39188">
    <property type="entry name" value="MEMBRANE-ASSOCIATED ZINC METALLOPROTEASE M50B"/>
    <property type="match status" value="1"/>
</dbReference>
<evidence type="ECO:0000256" key="12">
    <source>
        <dbReference type="SAM" id="Phobius"/>
    </source>
</evidence>
<feature type="transmembrane region" description="Helical" evidence="12">
    <location>
        <begin position="165"/>
        <end position="190"/>
    </location>
</feature>
<evidence type="ECO:0000313" key="14">
    <source>
        <dbReference type="EMBL" id="TWT73167.1"/>
    </source>
</evidence>
<keyword evidence="7" id="KW-0378">Hydrolase</keyword>
<evidence type="ECO:0000256" key="6">
    <source>
        <dbReference type="ARBA" id="ARBA00022723"/>
    </source>
</evidence>
<comment type="cofactor">
    <cofactor evidence="1">
        <name>Zn(2+)</name>
        <dbReference type="ChEBI" id="CHEBI:29105"/>
    </cofactor>
</comment>
<keyword evidence="11 12" id="KW-0472">Membrane</keyword>
<keyword evidence="15" id="KW-1185">Reference proteome</keyword>
<evidence type="ECO:0000256" key="1">
    <source>
        <dbReference type="ARBA" id="ARBA00001947"/>
    </source>
</evidence>
<feature type="transmembrane region" description="Helical" evidence="12">
    <location>
        <begin position="56"/>
        <end position="76"/>
    </location>
</feature>
<comment type="subcellular location">
    <subcellularLocation>
        <location evidence="2">Membrane</location>
        <topology evidence="2">Multi-pass membrane protein</topology>
    </subcellularLocation>
</comment>
<reference evidence="14 15" key="1">
    <citation type="submission" date="2019-02" db="EMBL/GenBank/DDBJ databases">
        <title>Deep-cultivation of Planctomycetes and their phenomic and genomic characterization uncovers novel biology.</title>
        <authorList>
            <person name="Wiegand S."/>
            <person name="Jogler M."/>
            <person name="Boedeker C."/>
            <person name="Pinto D."/>
            <person name="Vollmers J."/>
            <person name="Rivas-Marin E."/>
            <person name="Kohn T."/>
            <person name="Peeters S.H."/>
            <person name="Heuer A."/>
            <person name="Rast P."/>
            <person name="Oberbeckmann S."/>
            <person name="Bunk B."/>
            <person name="Jeske O."/>
            <person name="Meyerdierks A."/>
            <person name="Storesund J.E."/>
            <person name="Kallscheuer N."/>
            <person name="Luecker S."/>
            <person name="Lage O.M."/>
            <person name="Pohl T."/>
            <person name="Merkel B.J."/>
            <person name="Hornburger P."/>
            <person name="Mueller R.-W."/>
            <person name="Bruemmer F."/>
            <person name="Labrenz M."/>
            <person name="Spormann A.M."/>
            <person name="Op Den Camp H."/>
            <person name="Overmann J."/>
            <person name="Amann R."/>
            <person name="Jetten M.S.M."/>
            <person name="Mascher T."/>
            <person name="Medema M.H."/>
            <person name="Devos D.P."/>
            <person name="Kaster A.-K."/>
            <person name="Ovreas L."/>
            <person name="Rohde M."/>
            <person name="Galperin M.Y."/>
            <person name="Jogler C."/>
        </authorList>
    </citation>
    <scope>NUCLEOTIDE SEQUENCE [LARGE SCALE GENOMIC DNA]</scope>
    <source>
        <strain evidence="14 15">CA85</strain>
    </source>
</reference>
<feature type="transmembrane region" description="Helical" evidence="12">
    <location>
        <begin position="82"/>
        <end position="100"/>
    </location>
</feature>
<feature type="transmembrane region" description="Helical" evidence="12">
    <location>
        <begin position="202"/>
        <end position="235"/>
    </location>
</feature>
<organism evidence="14 15">
    <name type="scientific">Allorhodopirellula solitaria</name>
    <dbReference type="NCBI Taxonomy" id="2527987"/>
    <lineage>
        <taxon>Bacteria</taxon>
        <taxon>Pseudomonadati</taxon>
        <taxon>Planctomycetota</taxon>
        <taxon>Planctomycetia</taxon>
        <taxon>Pirellulales</taxon>
        <taxon>Pirellulaceae</taxon>
        <taxon>Allorhodopirellula</taxon>
    </lineage>
</organism>
<dbReference type="PANTHER" id="PTHR39188:SF3">
    <property type="entry name" value="STAGE IV SPORULATION PROTEIN FB"/>
    <property type="match status" value="1"/>
</dbReference>
<evidence type="ECO:0000256" key="8">
    <source>
        <dbReference type="ARBA" id="ARBA00022833"/>
    </source>
</evidence>
<evidence type="ECO:0000256" key="2">
    <source>
        <dbReference type="ARBA" id="ARBA00004141"/>
    </source>
</evidence>
<evidence type="ECO:0000256" key="7">
    <source>
        <dbReference type="ARBA" id="ARBA00022801"/>
    </source>
</evidence>
<keyword evidence="9 12" id="KW-1133">Transmembrane helix</keyword>
<evidence type="ECO:0000259" key="13">
    <source>
        <dbReference type="Pfam" id="PF02163"/>
    </source>
</evidence>
<dbReference type="GO" id="GO:0016020">
    <property type="term" value="C:membrane"/>
    <property type="evidence" value="ECO:0007669"/>
    <property type="project" value="UniProtKB-SubCell"/>
</dbReference>
<dbReference type="AlphaFoldDB" id="A0A5C5YBT2"/>
<dbReference type="GO" id="GO:0006508">
    <property type="term" value="P:proteolysis"/>
    <property type="evidence" value="ECO:0007669"/>
    <property type="project" value="UniProtKB-KW"/>
</dbReference>
<name>A0A5C5YBT2_9BACT</name>
<keyword evidence="4" id="KW-0645">Protease</keyword>
<evidence type="ECO:0000256" key="3">
    <source>
        <dbReference type="ARBA" id="ARBA00007931"/>
    </source>
</evidence>
<evidence type="ECO:0000256" key="5">
    <source>
        <dbReference type="ARBA" id="ARBA00022692"/>
    </source>
</evidence>
<keyword evidence="8" id="KW-0862">Zinc</keyword>
<protein>
    <submittedName>
        <fullName evidence="14">Peptidase family M50</fullName>
    </submittedName>
</protein>
<accession>A0A5C5YBT2</accession>
<comment type="caution">
    <text evidence="14">The sequence shown here is derived from an EMBL/GenBank/DDBJ whole genome shotgun (WGS) entry which is preliminary data.</text>
</comment>